<evidence type="ECO:0000313" key="2">
    <source>
        <dbReference type="EMBL" id="AND75134.1"/>
    </source>
</evidence>
<feature type="domain" description="Baseplate wedge protein gp6-like N-terminal helical" evidence="1">
    <location>
        <begin position="11"/>
        <end position="82"/>
    </location>
</feature>
<evidence type="ECO:0000313" key="3">
    <source>
        <dbReference type="Proteomes" id="UP000225821"/>
    </source>
</evidence>
<keyword evidence="3" id="KW-1185">Reference proteome</keyword>
<reference evidence="2 3" key="1">
    <citation type="submission" date="2016-03" db="EMBL/GenBank/DDBJ databases">
        <title>Characterisation of pf16 and phiPMW: Two novel phages infecting Pseudomonas putida PpG1.</title>
        <authorList>
            <person name="Magill D.J."/>
            <person name="Krylov V.N."/>
            <person name="Shaburova O.V."/>
            <person name="Allen C.C.R."/>
            <person name="McGrath J.W."/>
            <person name="Quinn J.P."/>
            <person name="Kulakov L.A."/>
        </authorList>
    </citation>
    <scope>NUCLEOTIDE SEQUENCE [LARGE SCALE GENOMIC DNA]</scope>
</reference>
<dbReference type="Proteomes" id="UP000225821">
    <property type="component" value="Segment"/>
</dbReference>
<sequence>MSTAITSYDPQELKASLIAYMQSKPDFADFNYEGSSLNTIIDLLVRNTHYIAYMANMVGTESFLDSAQLRANVVSHAQKLSYVPKSRTASTVVVDLEVTPSAPTTQFSLVCNKGSVFLNTVGNQTYSFTNTHEVTLLKNIQGKFVATGVELKQGQLRSQRYLYNTGTKTINLLNSDIDTSTIRVYVTDPSNGDIVEYLKVENIVDVDTDSAVFYLYENTQGKYDIQFGRDVLGREPVDQSIVNIEYVGVEAEHANGLKTLVAGTPIGNYSNIKVTVTTEAYGGAERSDIDFIKFIAPKIWETQNRAVRAKDYVAIMLREFPFIKSAIAWGGETVTPPVYGTVFLCAIPQEGFVIADTVKDTIKKRITEFSVVSITPEVVDAKYIGLQLDVGILYDSSKTTNTFTQTVAAVKNSVNKYNDTSLKLFDLWYNNSALTQLIRTDTPAVYSIEIDKKAFIDISISRNVTTQYIAEFLNPIEPGSLTISDVVFDINATQQRIFDDGEGNIVKSVTKNEVTKNETIGSVNYTTGYAEFNALLLEAGTVRFTVTPVTDNFYTERNYAVYVDTINVDLLTSRKV</sequence>
<accession>A0A1S5R475</accession>
<gene>
    <name evidence="2" type="ORF">pf16_211</name>
</gene>
<dbReference type="Gene3D" id="3.30.300.200">
    <property type="match status" value="1"/>
</dbReference>
<name>A0A1S5R475_9CAUD</name>
<dbReference type="OrthoDB" id="668at10239"/>
<evidence type="ECO:0000259" key="1">
    <source>
        <dbReference type="Pfam" id="PF21379"/>
    </source>
</evidence>
<organism evidence="2 3">
    <name type="scientific">Pseudomonas phage pf16</name>
    <dbReference type="NCBI Taxonomy" id="1815630"/>
    <lineage>
        <taxon>Viruses</taxon>
        <taxon>Duplodnaviria</taxon>
        <taxon>Heunggongvirae</taxon>
        <taxon>Uroviricota</taxon>
        <taxon>Caudoviricetes</taxon>
        <taxon>Chakrabartyvirus</taxon>
        <taxon>Chakrabartyvirus pf16</taxon>
    </lineage>
</organism>
<protein>
    <recommendedName>
        <fullName evidence="1">Baseplate wedge protein gp6-like N-terminal helical domain-containing protein</fullName>
    </recommendedName>
</protein>
<proteinExistence type="predicted"/>
<dbReference type="EMBL" id="KU873925">
    <property type="protein sequence ID" value="AND75134.1"/>
    <property type="molecule type" value="Genomic_DNA"/>
</dbReference>
<dbReference type="InterPro" id="IPR049026">
    <property type="entry name" value="Gp6-like_N"/>
</dbReference>
<dbReference type="Pfam" id="PF21379">
    <property type="entry name" value="Gp6-like_1st"/>
    <property type="match status" value="1"/>
</dbReference>